<dbReference type="AlphaFoldDB" id="A0A2S6IDA5"/>
<dbReference type="EMBL" id="PTJD01000016">
    <property type="protein sequence ID" value="PPK92202.1"/>
    <property type="molecule type" value="Genomic_DNA"/>
</dbReference>
<sequence length="133" mass="13780">MGAHLLLAAGLTACGAGTAPAPTGTWTHEDGRPAAQVQSHPGEEHCGWDEAVILTSPREPRSYVRDPEGVVAGGRYAEAFDPDAVLPADAVDTGLRLDGVQLWLGPGGEPAYLRDPDGGVEAWPATEEPLGCD</sequence>
<dbReference type="RefSeq" id="WP_104435122.1">
    <property type="nucleotide sequence ID" value="NZ_PTJD01000016.1"/>
</dbReference>
<gene>
    <name evidence="2" type="ORF">CLV92_11664</name>
</gene>
<accession>A0A2S6IDA5</accession>
<comment type="caution">
    <text evidence="2">The sequence shown here is derived from an EMBL/GenBank/DDBJ whole genome shotgun (WGS) entry which is preliminary data.</text>
</comment>
<reference evidence="2 3" key="1">
    <citation type="submission" date="2018-02" db="EMBL/GenBank/DDBJ databases">
        <title>Genomic Encyclopedia of Archaeal and Bacterial Type Strains, Phase II (KMG-II): from individual species to whole genera.</title>
        <authorList>
            <person name="Goeker M."/>
        </authorList>
    </citation>
    <scope>NUCLEOTIDE SEQUENCE [LARGE SCALE GENOMIC DNA]</scope>
    <source>
        <strain evidence="2 3">DSM 22857</strain>
    </source>
</reference>
<dbReference type="OrthoDB" id="5183782at2"/>
<protein>
    <submittedName>
        <fullName evidence="2">Uncharacterized protein</fullName>
    </submittedName>
</protein>
<evidence type="ECO:0000256" key="1">
    <source>
        <dbReference type="SAM" id="MobiDB-lite"/>
    </source>
</evidence>
<evidence type="ECO:0000313" key="3">
    <source>
        <dbReference type="Proteomes" id="UP000239485"/>
    </source>
</evidence>
<evidence type="ECO:0000313" key="2">
    <source>
        <dbReference type="EMBL" id="PPK92202.1"/>
    </source>
</evidence>
<dbReference type="Proteomes" id="UP000239485">
    <property type="component" value="Unassembled WGS sequence"/>
</dbReference>
<proteinExistence type="predicted"/>
<organism evidence="2 3">
    <name type="scientific">Kineococcus xinjiangensis</name>
    <dbReference type="NCBI Taxonomy" id="512762"/>
    <lineage>
        <taxon>Bacteria</taxon>
        <taxon>Bacillati</taxon>
        <taxon>Actinomycetota</taxon>
        <taxon>Actinomycetes</taxon>
        <taxon>Kineosporiales</taxon>
        <taxon>Kineosporiaceae</taxon>
        <taxon>Kineococcus</taxon>
    </lineage>
</organism>
<keyword evidence="3" id="KW-1185">Reference proteome</keyword>
<name>A0A2S6IDA5_9ACTN</name>
<feature type="region of interest" description="Disordered" evidence="1">
    <location>
        <begin position="113"/>
        <end position="133"/>
    </location>
</feature>